<evidence type="ECO:0008006" key="5">
    <source>
        <dbReference type="Google" id="ProtNLM"/>
    </source>
</evidence>
<organism evidence="3 4">
    <name type="scientific">Nasonia vitripennis</name>
    <name type="common">Parasitic wasp</name>
    <dbReference type="NCBI Taxonomy" id="7425"/>
    <lineage>
        <taxon>Eukaryota</taxon>
        <taxon>Metazoa</taxon>
        <taxon>Ecdysozoa</taxon>
        <taxon>Arthropoda</taxon>
        <taxon>Hexapoda</taxon>
        <taxon>Insecta</taxon>
        <taxon>Pterygota</taxon>
        <taxon>Neoptera</taxon>
        <taxon>Endopterygota</taxon>
        <taxon>Hymenoptera</taxon>
        <taxon>Apocrita</taxon>
        <taxon>Proctotrupomorpha</taxon>
        <taxon>Chalcidoidea</taxon>
        <taxon>Pteromalidae</taxon>
        <taxon>Pteromalinae</taxon>
        <taxon>Nasonia</taxon>
    </lineage>
</organism>
<dbReference type="Proteomes" id="UP000002358">
    <property type="component" value="Unassembled WGS sequence"/>
</dbReference>
<keyword evidence="4" id="KW-1185">Reference proteome</keyword>
<name>A0A7M7Q0W2_NASVI</name>
<dbReference type="RefSeq" id="XP_031779776.1">
    <property type="nucleotide sequence ID" value="XM_031923916.1"/>
</dbReference>
<sequence>MTGRPKKLTNEDVNQEEKRESKTRSAKNTGDSKQPTLDSRVKKLAFSEKEKNFKENIENEVKKIRLEALEIEKMKTEMKERELRLVERVEKVENKMKELEERINEREIQWRETIDARLEELSIEGATGPVSLRGSTRSLASGASAGSDQTGVSNTSRWSRVSFSDRDVMQMKRMLVEKERSGNQNVIVIKGLEIDENKEPVNATVVKFLKDKLNVEIIIGSHNIRVKAKVIVIRLRNANDKETIMQNKNKLAETKLFIDHYRSYEERKRQEEISAWVREKKEKGLQLKTGFGKILYKDTWVRWEDKERLLERIAAEEKRDNAEKRRVSAERNNVEVRGEKLNDGLSFH</sequence>
<dbReference type="GeneID" id="116416235"/>
<evidence type="ECO:0000256" key="1">
    <source>
        <dbReference type="SAM" id="Coils"/>
    </source>
</evidence>
<dbReference type="AlphaFoldDB" id="A0A7M7Q0W2"/>
<dbReference type="InParanoid" id="A0A7M7Q0W2"/>
<feature type="compositionally biased region" description="Polar residues" evidence="2">
    <location>
        <begin position="26"/>
        <end position="37"/>
    </location>
</feature>
<feature type="coiled-coil region" evidence="1">
    <location>
        <begin position="312"/>
        <end position="339"/>
    </location>
</feature>
<evidence type="ECO:0000256" key="2">
    <source>
        <dbReference type="SAM" id="MobiDB-lite"/>
    </source>
</evidence>
<protein>
    <recommendedName>
        <fullName evidence="5">Endonuclease-reverse transcriptase</fullName>
    </recommendedName>
</protein>
<accession>A0A7M7Q0W2</accession>
<evidence type="ECO:0000313" key="3">
    <source>
        <dbReference type="EnsemblMetazoa" id="XP_031779776"/>
    </source>
</evidence>
<feature type="region of interest" description="Disordered" evidence="2">
    <location>
        <begin position="133"/>
        <end position="156"/>
    </location>
</feature>
<reference evidence="3" key="1">
    <citation type="submission" date="2021-01" db="UniProtKB">
        <authorList>
            <consortium name="EnsemblMetazoa"/>
        </authorList>
    </citation>
    <scope>IDENTIFICATION</scope>
</reference>
<feature type="region of interest" description="Disordered" evidence="2">
    <location>
        <begin position="1"/>
        <end position="41"/>
    </location>
</feature>
<dbReference type="KEGG" id="nvi:116416235"/>
<evidence type="ECO:0000313" key="4">
    <source>
        <dbReference type="Proteomes" id="UP000002358"/>
    </source>
</evidence>
<keyword evidence="1" id="KW-0175">Coiled coil</keyword>
<proteinExistence type="predicted"/>
<dbReference type="SMR" id="A0A7M7Q0W2"/>
<feature type="coiled-coil region" evidence="1">
    <location>
        <begin position="54"/>
        <end position="109"/>
    </location>
</feature>
<dbReference type="EnsemblMetazoa" id="XM_031923916">
    <property type="protein sequence ID" value="XP_031779776"/>
    <property type="gene ID" value="LOC116416235"/>
</dbReference>